<dbReference type="VEuPathDB" id="AmoebaDB:NF0026230"/>
<dbReference type="AlphaFoldDB" id="A0A6A5BDW0"/>
<dbReference type="OrthoDB" id="10574535at2759"/>
<name>A0A6A5BDW0_NAEFO</name>
<dbReference type="VEuPathDB" id="AmoebaDB:NF0026220"/>
<accession>A0A6A5BDW0</accession>
<sequence>MSIFRHEELLSRFTIIKHSFDFRLAVKSAPTIYTISLTGRGKNTAENVVIGSIFKEDENGALQHPQAWNVFRKIYSVHGFNSIAHANSGTQDITIRHMICPDLAALRKTVNTSSIEQPMHYVLRLQQVALVLHTFFVEDRYLFSQMLRQEENIPLNIEQFCAWYHLPIETFNLILAFLDDSIRCLHGQCLVVCPKCFYTWTFKLAYFKYPGLGIWKWRRMDMHWMNVLGYSVKDTSICVAHGMNRILYTMLDLTLGQNEDHMRVFASLFEFDTPIDSLKSKEATKHKLREIGSFMQSHIDIIERTNSGIIVSEVNHQTSAQNNGVGIISLEFSQILFKMADKIIVSCSLWLPYMLRYLERYRLENNSTMVRHALETQQRFLGVEQRNINDQAMRELWQEFQKVWVIIKADRQQWINWKRNGYIYPREVLASFQNKIFLNARRASGIADYVHIICCHLIELFDAFELAN</sequence>
<evidence type="ECO:0000313" key="1">
    <source>
        <dbReference type="EMBL" id="KAF0972816.1"/>
    </source>
</evidence>
<dbReference type="GeneID" id="68116282"/>
<dbReference type="RefSeq" id="XP_044557530.1">
    <property type="nucleotide sequence ID" value="XM_044712985.1"/>
</dbReference>
<gene>
    <name evidence="1" type="ORF">FDP41_009065</name>
</gene>
<organism evidence="1 2">
    <name type="scientific">Naegleria fowleri</name>
    <name type="common">Brain eating amoeba</name>
    <dbReference type="NCBI Taxonomy" id="5763"/>
    <lineage>
        <taxon>Eukaryota</taxon>
        <taxon>Discoba</taxon>
        <taxon>Heterolobosea</taxon>
        <taxon>Tetramitia</taxon>
        <taxon>Eutetramitia</taxon>
        <taxon>Vahlkampfiidae</taxon>
        <taxon>Naegleria</taxon>
    </lineage>
</organism>
<dbReference type="VEuPathDB" id="AmoebaDB:FDP41_009065"/>
<proteinExistence type="predicted"/>
<reference evidence="1 2" key="1">
    <citation type="journal article" date="2019" name="Sci. Rep.">
        <title>Nanopore sequencing improves the draft genome of the human pathogenic amoeba Naegleria fowleri.</title>
        <authorList>
            <person name="Liechti N."/>
            <person name="Schurch N."/>
            <person name="Bruggmann R."/>
            <person name="Wittwer M."/>
        </authorList>
    </citation>
    <scope>NUCLEOTIDE SEQUENCE [LARGE SCALE GENOMIC DNA]</scope>
    <source>
        <strain evidence="1 2">ATCC 30894</strain>
    </source>
</reference>
<protein>
    <submittedName>
        <fullName evidence="1">Uncharacterized protein</fullName>
    </submittedName>
</protein>
<keyword evidence="2" id="KW-1185">Reference proteome</keyword>
<evidence type="ECO:0000313" key="2">
    <source>
        <dbReference type="Proteomes" id="UP000444721"/>
    </source>
</evidence>
<dbReference type="Proteomes" id="UP000444721">
    <property type="component" value="Unassembled WGS sequence"/>
</dbReference>
<comment type="caution">
    <text evidence="1">The sequence shown here is derived from an EMBL/GenBank/DDBJ whole genome shotgun (WGS) entry which is preliminary data.</text>
</comment>
<dbReference type="VEuPathDB" id="AmoebaDB:NF0026240"/>
<dbReference type="VEuPathDB" id="AmoebaDB:NfTy_046540"/>
<dbReference type="EMBL" id="VFQX01000066">
    <property type="protein sequence ID" value="KAF0972816.1"/>
    <property type="molecule type" value="Genomic_DNA"/>
</dbReference>